<dbReference type="Proteomes" id="UP000499080">
    <property type="component" value="Unassembled WGS sequence"/>
</dbReference>
<evidence type="ECO:0000313" key="2">
    <source>
        <dbReference type="Proteomes" id="UP000499080"/>
    </source>
</evidence>
<reference evidence="1 2" key="1">
    <citation type="journal article" date="2019" name="Sci. Rep.">
        <title>Orb-weaving spider Araneus ventricosus genome elucidates the spidroin gene catalogue.</title>
        <authorList>
            <person name="Kono N."/>
            <person name="Nakamura H."/>
            <person name="Ohtoshi R."/>
            <person name="Moran D.A.P."/>
            <person name="Shinohara A."/>
            <person name="Yoshida Y."/>
            <person name="Fujiwara M."/>
            <person name="Mori M."/>
            <person name="Tomita M."/>
            <person name="Arakawa K."/>
        </authorList>
    </citation>
    <scope>NUCLEOTIDE SEQUENCE [LARGE SCALE GENOMIC DNA]</scope>
</reference>
<organism evidence="1 2">
    <name type="scientific">Araneus ventricosus</name>
    <name type="common">Orbweaver spider</name>
    <name type="synonym">Epeira ventricosa</name>
    <dbReference type="NCBI Taxonomy" id="182803"/>
    <lineage>
        <taxon>Eukaryota</taxon>
        <taxon>Metazoa</taxon>
        <taxon>Ecdysozoa</taxon>
        <taxon>Arthropoda</taxon>
        <taxon>Chelicerata</taxon>
        <taxon>Arachnida</taxon>
        <taxon>Araneae</taxon>
        <taxon>Araneomorphae</taxon>
        <taxon>Entelegynae</taxon>
        <taxon>Araneoidea</taxon>
        <taxon>Araneidae</taxon>
        <taxon>Araneus</taxon>
    </lineage>
</organism>
<dbReference type="OrthoDB" id="6473481at2759"/>
<proteinExistence type="predicted"/>
<protein>
    <submittedName>
        <fullName evidence="1">Uncharacterized protein</fullName>
    </submittedName>
</protein>
<gene>
    <name evidence="1" type="ORF">AVEN_206199_1</name>
</gene>
<keyword evidence="2" id="KW-1185">Reference proteome</keyword>
<comment type="caution">
    <text evidence="1">The sequence shown here is derived from an EMBL/GenBank/DDBJ whole genome shotgun (WGS) entry which is preliminary data.</text>
</comment>
<dbReference type="AlphaFoldDB" id="A0A4Y2LD63"/>
<sequence>MSCIPPTQLRSQLEFDLIPPSLHLEETGSPALAPIEKAEIIADSLGKQFESNTDPMFDNPIVSGKVKEAVENFVNTPHINNLSPVTAFEVIDFIKTLKPNSHLDWTKFLIACLKIYPLNLFST</sequence>
<evidence type="ECO:0000313" key="1">
    <source>
        <dbReference type="EMBL" id="GBN11287.1"/>
    </source>
</evidence>
<accession>A0A4Y2LD63</accession>
<dbReference type="EMBL" id="BGPR01005560">
    <property type="protein sequence ID" value="GBN11287.1"/>
    <property type="molecule type" value="Genomic_DNA"/>
</dbReference>
<name>A0A4Y2LD63_ARAVE</name>